<dbReference type="PROSITE" id="PS50850">
    <property type="entry name" value="MFS"/>
    <property type="match status" value="1"/>
</dbReference>
<dbReference type="Pfam" id="PF00083">
    <property type="entry name" value="Sugar_tr"/>
    <property type="match status" value="1"/>
</dbReference>
<dbReference type="InterPro" id="IPR036259">
    <property type="entry name" value="MFS_trans_sf"/>
</dbReference>
<evidence type="ECO:0000313" key="8">
    <source>
        <dbReference type="RefSeq" id="XP_054853496.1"/>
    </source>
</evidence>
<gene>
    <name evidence="8 9 10" type="primary">LOC129342047</name>
</gene>
<evidence type="ECO:0000313" key="7">
    <source>
        <dbReference type="Proteomes" id="UP001190640"/>
    </source>
</evidence>
<feature type="transmembrane region" description="Helical" evidence="5">
    <location>
        <begin position="256"/>
        <end position="274"/>
    </location>
</feature>
<dbReference type="Proteomes" id="UP001190640">
    <property type="component" value="Chromosome 1"/>
</dbReference>
<feature type="transmembrane region" description="Helical" evidence="5">
    <location>
        <begin position="231"/>
        <end position="250"/>
    </location>
</feature>
<evidence type="ECO:0000256" key="3">
    <source>
        <dbReference type="ARBA" id="ARBA00022989"/>
    </source>
</evidence>
<dbReference type="InterPro" id="IPR005828">
    <property type="entry name" value="MFS_sugar_transport-like"/>
</dbReference>
<dbReference type="GeneID" id="129342047"/>
<dbReference type="GO" id="GO:0016020">
    <property type="term" value="C:membrane"/>
    <property type="evidence" value="ECO:0007669"/>
    <property type="project" value="UniProtKB-SubCell"/>
</dbReference>
<feature type="transmembrane region" description="Helical" evidence="5">
    <location>
        <begin position="199"/>
        <end position="219"/>
    </location>
</feature>
<evidence type="ECO:0000313" key="9">
    <source>
        <dbReference type="RefSeq" id="XP_054853505.1"/>
    </source>
</evidence>
<feature type="transmembrane region" description="Helical" evidence="5">
    <location>
        <begin position="492"/>
        <end position="513"/>
    </location>
</feature>
<evidence type="ECO:0000256" key="2">
    <source>
        <dbReference type="ARBA" id="ARBA00022692"/>
    </source>
</evidence>
<feature type="transmembrane region" description="Helical" evidence="5">
    <location>
        <begin position="147"/>
        <end position="164"/>
    </location>
</feature>
<organism evidence="7 8">
    <name type="scientific">Eublepharis macularius</name>
    <name type="common">Leopard gecko</name>
    <name type="synonym">Cyrtodactylus macularius</name>
    <dbReference type="NCBI Taxonomy" id="481883"/>
    <lineage>
        <taxon>Eukaryota</taxon>
        <taxon>Metazoa</taxon>
        <taxon>Chordata</taxon>
        <taxon>Craniata</taxon>
        <taxon>Vertebrata</taxon>
        <taxon>Euteleostomi</taxon>
        <taxon>Lepidosauria</taxon>
        <taxon>Squamata</taxon>
        <taxon>Bifurcata</taxon>
        <taxon>Gekkota</taxon>
        <taxon>Eublepharidae</taxon>
        <taxon>Eublepharinae</taxon>
        <taxon>Eublepharis</taxon>
    </lineage>
</organism>
<keyword evidence="4 5" id="KW-0472">Membrane</keyword>
<feature type="transmembrane region" description="Helical" evidence="5">
    <location>
        <begin position="404"/>
        <end position="423"/>
    </location>
</feature>
<dbReference type="GO" id="GO:0022857">
    <property type="term" value="F:transmembrane transporter activity"/>
    <property type="evidence" value="ECO:0007669"/>
    <property type="project" value="InterPro"/>
</dbReference>
<comment type="subcellular location">
    <subcellularLocation>
        <location evidence="1">Membrane</location>
        <topology evidence="1">Multi-pass membrane protein</topology>
    </subcellularLocation>
</comment>
<dbReference type="InterPro" id="IPR020846">
    <property type="entry name" value="MFS_dom"/>
</dbReference>
<evidence type="ECO:0000313" key="10">
    <source>
        <dbReference type="RefSeq" id="XP_054853513.1"/>
    </source>
</evidence>
<dbReference type="RefSeq" id="XP_054853513.1">
    <property type="nucleotide sequence ID" value="XM_054997538.1"/>
</dbReference>
<keyword evidence="3 5" id="KW-1133">Transmembrane helix</keyword>
<dbReference type="RefSeq" id="XP_054853496.1">
    <property type="nucleotide sequence ID" value="XM_054997521.1"/>
</dbReference>
<dbReference type="AlphaFoldDB" id="A0AA97KE48"/>
<dbReference type="RefSeq" id="XP_054853505.1">
    <property type="nucleotide sequence ID" value="XM_054997530.1"/>
</dbReference>
<evidence type="ECO:0000256" key="4">
    <source>
        <dbReference type="ARBA" id="ARBA00023136"/>
    </source>
</evidence>
<reference evidence="8 9" key="1">
    <citation type="submission" date="2025-04" db="UniProtKB">
        <authorList>
            <consortium name="RefSeq"/>
        </authorList>
    </citation>
    <scope>IDENTIFICATION</scope>
    <source>
        <tissue evidence="8 9">Blood</tissue>
    </source>
</reference>
<evidence type="ECO:0000256" key="5">
    <source>
        <dbReference type="SAM" id="Phobius"/>
    </source>
</evidence>
<dbReference type="KEGG" id="emc:129342047"/>
<dbReference type="Gene3D" id="1.20.1250.20">
    <property type="entry name" value="MFS general substrate transporter like domains"/>
    <property type="match status" value="1"/>
</dbReference>
<protein>
    <submittedName>
        <fullName evidence="8 9">Solute carrier family 22 member 20-like</fullName>
    </submittedName>
</protein>
<dbReference type="SUPFAM" id="SSF103473">
    <property type="entry name" value="MFS general substrate transporter"/>
    <property type="match status" value="1"/>
</dbReference>
<evidence type="ECO:0000256" key="1">
    <source>
        <dbReference type="ARBA" id="ARBA00004141"/>
    </source>
</evidence>
<accession>A0AA97KE48</accession>
<name>A0AA97KE48_EUBMA</name>
<evidence type="ECO:0000259" key="6">
    <source>
        <dbReference type="PROSITE" id="PS50850"/>
    </source>
</evidence>
<dbReference type="PANTHER" id="PTHR24064">
    <property type="entry name" value="SOLUTE CARRIER FAMILY 22 MEMBER"/>
    <property type="match status" value="1"/>
</dbReference>
<keyword evidence="7" id="KW-1185">Reference proteome</keyword>
<keyword evidence="2 5" id="KW-0812">Transmembrane</keyword>
<proteinExistence type="predicted"/>
<feature type="domain" description="Major facilitator superfamily (MFS) profile" evidence="6">
    <location>
        <begin position="84"/>
        <end position="517"/>
    </location>
</feature>
<feature type="transmembrane region" description="Helical" evidence="5">
    <location>
        <begin position="376"/>
        <end position="399"/>
    </location>
</feature>
<feature type="transmembrane region" description="Helical" evidence="5">
    <location>
        <begin position="346"/>
        <end position="364"/>
    </location>
</feature>
<feature type="transmembrane region" description="Helical" evidence="5">
    <location>
        <begin position="18"/>
        <end position="37"/>
    </location>
</feature>
<sequence length="555" mass="61825">MAFDDVLESIGGVGRFQIFQVIFLVIPVCLIACHNFLQNFTAAVPDYHCKPSIQNNQSFNITAKEEILLKAFIPMSQNQKPEKCLQFATIQWHLLNPNTTITENVTEIHTQPCVGGWVFDTSIFESTIVSEWDLVCDLQTLRDVAQSIYMAGVLAGAVVFGVLSDRFGRRIPLISSYLQIAITGTSTAFLPSFSSYCVFRFMAGMTFSGIILNSFSLILEWTPTKGRTVAGACLGYFVTFGQIILAGVAYKIRNWRWLQLAVSVPFFIIFLCSWKLPESPRWLLLHDKSHMAVRNLKKVAVINGKKKEGEKITEELLNSYMQMEATKLKSSHTIFDLFRTPALRRITCCLMVIWFSSSFSYYGLAMDVQKFGLNIFIVQAIFGALDLPAVMLFTVIMIFLGRRIAIAGSFTVGGLMVLVNTFVPEELQTLRTAQAALGKGCLASSFIGAYQYAGELYPTEIRQTGVGFVSMQARIGAIVAPLVYLLRDSFPILPSLIFGAAPLLAGVATCFLMETRESPLLETIAEMERRARKEPLTEEEISLQQLEAAHLNESV</sequence>
<dbReference type="FunFam" id="1.20.1250.20:FF:000023">
    <property type="entry name" value="Solute carrier family 22 member 6"/>
    <property type="match status" value="1"/>
</dbReference>